<dbReference type="AlphaFoldDB" id="A0A017HDE3"/>
<dbReference type="InterPro" id="IPR013785">
    <property type="entry name" value="Aldolase_TIM"/>
</dbReference>
<dbReference type="PANTHER" id="PTHR22893">
    <property type="entry name" value="NADH OXIDOREDUCTASE-RELATED"/>
    <property type="match status" value="1"/>
</dbReference>
<dbReference type="Gene3D" id="3.20.20.70">
    <property type="entry name" value="Aldolase class I"/>
    <property type="match status" value="1"/>
</dbReference>
<dbReference type="CDD" id="cd02933">
    <property type="entry name" value="OYE_like_FMN"/>
    <property type="match status" value="1"/>
</dbReference>
<name>A0A017HDE3_9RHOB</name>
<dbReference type="OrthoDB" id="9784632at2"/>
<evidence type="ECO:0000256" key="3">
    <source>
        <dbReference type="ARBA" id="ARBA00023002"/>
    </source>
</evidence>
<feature type="domain" description="NADH:flavin oxidoreductase/NADH oxidase N-terminal" evidence="4">
    <location>
        <begin position="4"/>
        <end position="336"/>
    </location>
</feature>
<dbReference type="PANTHER" id="PTHR22893:SF91">
    <property type="entry name" value="NADPH DEHYDROGENASE 2-RELATED"/>
    <property type="match status" value="1"/>
</dbReference>
<dbReference type="GO" id="GO:0016628">
    <property type="term" value="F:oxidoreductase activity, acting on the CH-CH group of donors, NAD or NADP as acceptor"/>
    <property type="evidence" value="ECO:0007669"/>
    <property type="project" value="UniProtKB-ARBA"/>
</dbReference>
<evidence type="ECO:0000256" key="1">
    <source>
        <dbReference type="ARBA" id="ARBA00001917"/>
    </source>
</evidence>
<dbReference type="Pfam" id="PF00724">
    <property type="entry name" value="Oxidored_FMN"/>
    <property type="match status" value="1"/>
</dbReference>
<dbReference type="InterPro" id="IPR001155">
    <property type="entry name" value="OxRdtase_FMN_N"/>
</dbReference>
<evidence type="ECO:0000313" key="6">
    <source>
        <dbReference type="Proteomes" id="UP000025047"/>
    </source>
</evidence>
<dbReference type="GO" id="GO:0005829">
    <property type="term" value="C:cytosol"/>
    <property type="evidence" value="ECO:0007669"/>
    <property type="project" value="UniProtKB-ARBA"/>
</dbReference>
<dbReference type="Proteomes" id="UP000025047">
    <property type="component" value="Unassembled WGS sequence"/>
</dbReference>
<dbReference type="PATRIC" id="fig|1122180.6.peg.1173"/>
<dbReference type="EMBL" id="APGJ01000004">
    <property type="protein sequence ID" value="EYD72386.1"/>
    <property type="molecule type" value="Genomic_DNA"/>
</dbReference>
<organism evidence="5 6">
    <name type="scientific">Limimaricola hongkongensis DSM 17492</name>
    <dbReference type="NCBI Taxonomy" id="1122180"/>
    <lineage>
        <taxon>Bacteria</taxon>
        <taxon>Pseudomonadati</taxon>
        <taxon>Pseudomonadota</taxon>
        <taxon>Alphaproteobacteria</taxon>
        <taxon>Rhodobacterales</taxon>
        <taxon>Paracoccaceae</taxon>
        <taxon>Limimaricola</taxon>
    </lineage>
</organism>
<proteinExistence type="inferred from homology"/>
<sequence length="365" mass="39988">MTDKLFTPGTLGDVELKNRVLMAPLTRNRASREGDAPYDIHVEYYRQRAGAGLIITEATQITPEGKGYIQTPGIYSREQIDGWKRVVDAVHGEGGKIALQLWHVGRISHVSLQENGQKPVAPSAIKAEAQTVTEEGFVDVSEPRALETGEMPRLVEDYRRAAQNAREAGFDMVEIHAANGYLLDQFIRDGANKRDDAYGGSPENRARLILEVVDAVVEVYGAGRTGIRLSPLIEVAGLSDSDPMSVYGYLIPELSRRGIAYVHMVEPGTQGDLDQDLGHKTAQLRELFDGAYIANAGYGRDSAIRVTNSGQADFVAFGRPYIANPDLARRLEIDAELNEGDQSTYYGGGVEGYLDYPTLEQQKAA</sequence>
<dbReference type="InterPro" id="IPR045247">
    <property type="entry name" value="Oye-like"/>
</dbReference>
<comment type="cofactor">
    <cofactor evidence="1">
        <name>FMN</name>
        <dbReference type="ChEBI" id="CHEBI:58210"/>
    </cofactor>
</comment>
<dbReference type="NCBIfam" id="NF007899">
    <property type="entry name" value="PRK10605.1"/>
    <property type="match status" value="1"/>
</dbReference>
<dbReference type="SUPFAM" id="SSF51395">
    <property type="entry name" value="FMN-linked oxidoreductases"/>
    <property type="match status" value="1"/>
</dbReference>
<comment type="similarity">
    <text evidence="2">Belongs to the NADH:flavin oxidoreductase/NADH oxidase family.</text>
</comment>
<dbReference type="HOGENOM" id="CLU_012153_0_0_5"/>
<dbReference type="eggNOG" id="COG1902">
    <property type="taxonomic scope" value="Bacteria"/>
</dbReference>
<keyword evidence="3" id="KW-0560">Oxidoreductase</keyword>
<dbReference type="STRING" id="1122180.Lokhon_01181"/>
<keyword evidence="6" id="KW-1185">Reference proteome</keyword>
<comment type="caution">
    <text evidence="5">The sequence shown here is derived from an EMBL/GenBank/DDBJ whole genome shotgun (WGS) entry which is preliminary data.</text>
</comment>
<gene>
    <name evidence="5" type="ORF">Lokhon_01181</name>
</gene>
<dbReference type="GO" id="GO:0010181">
    <property type="term" value="F:FMN binding"/>
    <property type="evidence" value="ECO:0007669"/>
    <property type="project" value="InterPro"/>
</dbReference>
<accession>A0A017HDE3</accession>
<reference evidence="5 6" key="1">
    <citation type="submission" date="2013-03" db="EMBL/GenBank/DDBJ databases">
        <authorList>
            <person name="Fiebig A."/>
            <person name="Goeker M."/>
            <person name="Klenk H.-P.P."/>
        </authorList>
    </citation>
    <scope>NUCLEOTIDE SEQUENCE [LARGE SCALE GENOMIC DNA]</scope>
    <source>
        <strain evidence="5 6">DSM 17492</strain>
    </source>
</reference>
<evidence type="ECO:0000256" key="2">
    <source>
        <dbReference type="ARBA" id="ARBA00005979"/>
    </source>
</evidence>
<dbReference type="RefSeq" id="WP_017928324.1">
    <property type="nucleotide sequence ID" value="NZ_KB822997.1"/>
</dbReference>
<evidence type="ECO:0000313" key="5">
    <source>
        <dbReference type="EMBL" id="EYD72386.1"/>
    </source>
</evidence>
<dbReference type="FunFam" id="3.20.20.70:FF:000059">
    <property type="entry name" value="N-ethylmaleimide reductase, FMN-linked"/>
    <property type="match status" value="1"/>
</dbReference>
<evidence type="ECO:0000259" key="4">
    <source>
        <dbReference type="Pfam" id="PF00724"/>
    </source>
</evidence>
<protein>
    <submittedName>
        <fullName evidence="5">Putative NADH-flavin oxidoreductase</fullName>
    </submittedName>
</protein>